<name>A0A5C4U3Y7_9CORY</name>
<dbReference type="RefSeq" id="WP_139465278.1">
    <property type="nucleotide sequence ID" value="NZ_VDHJ01000005.1"/>
</dbReference>
<dbReference type="Gene3D" id="1.10.600.10">
    <property type="entry name" value="Farnesyl Diphosphate Synthase"/>
    <property type="match status" value="1"/>
</dbReference>
<organism evidence="1 2">
    <name type="scientific">Corynebacterium tapiri</name>
    <dbReference type="NCBI Taxonomy" id="1448266"/>
    <lineage>
        <taxon>Bacteria</taxon>
        <taxon>Bacillati</taxon>
        <taxon>Actinomycetota</taxon>
        <taxon>Actinomycetes</taxon>
        <taxon>Mycobacteriales</taxon>
        <taxon>Corynebacteriaceae</taxon>
        <taxon>Corynebacterium</taxon>
    </lineage>
</organism>
<dbReference type="OrthoDB" id="9807580at2"/>
<dbReference type="Pfam" id="PF00494">
    <property type="entry name" value="SQS_PSY"/>
    <property type="match status" value="1"/>
</dbReference>
<proteinExistence type="predicted"/>
<protein>
    <submittedName>
        <fullName evidence="1">Phytoene/squalene synthase family protein</fullName>
    </submittedName>
</protein>
<dbReference type="PANTHER" id="PTHR31480">
    <property type="entry name" value="BIFUNCTIONAL LYCOPENE CYCLASE/PHYTOENE SYNTHASE"/>
    <property type="match status" value="1"/>
</dbReference>
<dbReference type="SUPFAM" id="SSF48576">
    <property type="entry name" value="Terpenoid synthases"/>
    <property type="match status" value="1"/>
</dbReference>
<dbReference type="AlphaFoldDB" id="A0A5C4U3Y7"/>
<gene>
    <name evidence="1" type="ORF">FHE74_04335</name>
</gene>
<dbReference type="SFLD" id="SFLDG01018">
    <property type="entry name" value="Squalene/Phytoene_Synthase_Lik"/>
    <property type="match status" value="1"/>
</dbReference>
<dbReference type="GO" id="GO:0004311">
    <property type="term" value="F:geranylgeranyl diphosphate synthase activity"/>
    <property type="evidence" value="ECO:0007669"/>
    <property type="project" value="InterPro"/>
</dbReference>
<reference evidence="1 2" key="1">
    <citation type="submission" date="2019-06" db="EMBL/GenBank/DDBJ databases">
        <authorList>
            <person name="Li J."/>
        </authorList>
    </citation>
    <scope>NUCLEOTIDE SEQUENCE [LARGE SCALE GENOMIC DNA]</scope>
    <source>
        <strain evidence="1 2">LMG 28165</strain>
    </source>
</reference>
<evidence type="ECO:0000313" key="1">
    <source>
        <dbReference type="EMBL" id="TNL98433.1"/>
    </source>
</evidence>
<dbReference type="Proteomes" id="UP000312032">
    <property type="component" value="Unassembled WGS sequence"/>
</dbReference>
<comment type="caution">
    <text evidence="1">The sequence shown here is derived from an EMBL/GenBank/DDBJ whole genome shotgun (WGS) entry which is preliminary data.</text>
</comment>
<dbReference type="EMBL" id="VDHJ01000005">
    <property type="protein sequence ID" value="TNL98433.1"/>
    <property type="molecule type" value="Genomic_DNA"/>
</dbReference>
<dbReference type="SFLD" id="SFLDS00005">
    <property type="entry name" value="Isoprenoid_Synthase_Type_I"/>
    <property type="match status" value="1"/>
</dbReference>
<keyword evidence="2" id="KW-1185">Reference proteome</keyword>
<dbReference type="InterPro" id="IPR008949">
    <property type="entry name" value="Isoprenoid_synthase_dom_sf"/>
</dbReference>
<dbReference type="InterPro" id="IPR044843">
    <property type="entry name" value="Trans_IPPS_bact-type"/>
</dbReference>
<accession>A0A5C4U3Y7</accession>
<dbReference type="InterPro" id="IPR002060">
    <property type="entry name" value="Squ/phyt_synthse"/>
</dbReference>
<dbReference type="SFLD" id="SFLDG01212">
    <property type="entry name" value="Phytoene_synthase_like"/>
    <property type="match status" value="1"/>
</dbReference>
<evidence type="ECO:0000313" key="2">
    <source>
        <dbReference type="Proteomes" id="UP000312032"/>
    </source>
</evidence>
<sequence>MAARSPLELFNAASHRAAAGIIGEYSSSFSLATALLHPSIRADIRNLYAMVRIADEIVDGAAAGAGLHPTEIAAVLDDYEQAVLSAPQRHFDPNPVLHAYGRSARRCGFAPEHVRAFFASMRSDVPTADQPSTDLRTYVYGSAEVIGLLCLAVFFADQPRPANFPELEAGARRLGAAFQNINFLRDLGADTQELGREYLSGTQETLDEDAKRQIIAGIRADLGAAYAMIGELPLSSRAGVLAAADLFSELTDKLEATPARQLYLCRVRVSQPRKAVIAARALARARRRSLRGGLS</sequence>